<comment type="caution">
    <text evidence="2">The sequence shown here is derived from an EMBL/GenBank/DDBJ whole genome shotgun (WGS) entry which is preliminary data.</text>
</comment>
<keyword evidence="1" id="KW-0732">Signal</keyword>
<dbReference type="Pfam" id="PF25848">
    <property type="entry name" value="Rodlin"/>
    <property type="match status" value="1"/>
</dbReference>
<dbReference type="Proteomes" id="UP000283128">
    <property type="component" value="Unassembled WGS sequence"/>
</dbReference>
<organism evidence="2 3">
    <name type="scientific">Streptomyces antnestii</name>
    <dbReference type="NCBI Taxonomy" id="2494256"/>
    <lineage>
        <taxon>Bacteria</taxon>
        <taxon>Bacillati</taxon>
        <taxon>Actinomycetota</taxon>
        <taxon>Actinomycetes</taxon>
        <taxon>Kitasatosporales</taxon>
        <taxon>Streptomycetaceae</taxon>
        <taxon>Streptomyces</taxon>
    </lineage>
</organism>
<reference evidence="2 3" key="1">
    <citation type="submission" date="2019-01" db="EMBL/GenBank/DDBJ databases">
        <title>Genome sequences of Streptomyces and Rhizobium isolates collected from root and soil.</title>
        <authorList>
            <person name="Chhettri S."/>
            <person name="Sevigny J.L."/>
            <person name="Sen A."/>
            <person name="Ennis N."/>
            <person name="Tisa L."/>
        </authorList>
    </citation>
    <scope>NUCLEOTIDE SEQUENCE [LARGE SCALE GENOMIC DNA]</scope>
    <source>
        <strain evidence="2 3">San01</strain>
    </source>
</reference>
<protein>
    <submittedName>
        <fullName evidence="2">RdlA protein</fullName>
    </submittedName>
</protein>
<dbReference type="OrthoDB" id="4328869at2"/>
<evidence type="ECO:0000313" key="3">
    <source>
        <dbReference type="Proteomes" id="UP000283128"/>
    </source>
</evidence>
<dbReference type="RefSeq" id="WP_127827776.1">
    <property type="nucleotide sequence ID" value="NZ_RZYA01000003.1"/>
</dbReference>
<dbReference type="AlphaFoldDB" id="A0A437PZ22"/>
<sequence length="125" mass="12401">MIKKVLITAAAAASVVGMSTTGAMASGDDGNSANLTGNLSKQEIGSSHSTAPSFSLINGGVANCIDVQKVAAAVPVGVIAVPVGVNDLLNPMANQTCTQNSVQQKGDDPLSHILDDILADNGNAG</sequence>
<name>A0A437PZ22_9ACTN</name>
<evidence type="ECO:0000313" key="2">
    <source>
        <dbReference type="EMBL" id="RVU27519.1"/>
    </source>
</evidence>
<keyword evidence="3" id="KW-1185">Reference proteome</keyword>
<evidence type="ECO:0000256" key="1">
    <source>
        <dbReference type="SAM" id="SignalP"/>
    </source>
</evidence>
<dbReference type="EMBL" id="RZYA01000003">
    <property type="protein sequence ID" value="RVU27519.1"/>
    <property type="molecule type" value="Genomic_DNA"/>
</dbReference>
<dbReference type="NCBIfam" id="NF041022">
    <property type="entry name" value="rodlin_AB"/>
    <property type="match status" value="1"/>
</dbReference>
<dbReference type="InterPro" id="IPR047736">
    <property type="entry name" value="RdlA/B-like"/>
</dbReference>
<feature type="signal peptide" evidence="1">
    <location>
        <begin position="1"/>
        <end position="25"/>
    </location>
</feature>
<proteinExistence type="predicted"/>
<accession>A0A437PZ22</accession>
<gene>
    <name evidence="2" type="ORF">EOT10_10230</name>
</gene>
<feature type="chain" id="PRO_5019173910" evidence="1">
    <location>
        <begin position="26"/>
        <end position="125"/>
    </location>
</feature>